<evidence type="ECO:0000313" key="6">
    <source>
        <dbReference type="Proteomes" id="UP000664991"/>
    </source>
</evidence>
<evidence type="ECO:0000313" key="5">
    <source>
        <dbReference type="EMBL" id="KAG5199295.1"/>
    </source>
</evidence>
<comment type="caution">
    <text evidence="5">The sequence shown here is derived from an EMBL/GenBank/DDBJ whole genome shotgun (WGS) entry which is preliminary data.</text>
</comment>
<proteinExistence type="predicted"/>
<evidence type="ECO:0000259" key="4">
    <source>
        <dbReference type="Pfam" id="PF00061"/>
    </source>
</evidence>
<dbReference type="SUPFAM" id="SSF50814">
    <property type="entry name" value="Lipocalins"/>
    <property type="match status" value="1"/>
</dbReference>
<comment type="subcellular location">
    <subcellularLocation>
        <location evidence="1">Secreted</location>
    </subcellularLocation>
</comment>
<dbReference type="Proteomes" id="UP000664991">
    <property type="component" value="Unassembled WGS sequence"/>
</dbReference>
<dbReference type="InterPro" id="IPR002448">
    <property type="entry name" value="OBP-like"/>
</dbReference>
<keyword evidence="2" id="KW-0964">Secreted</keyword>
<feature type="region of interest" description="Disordered" evidence="3">
    <location>
        <begin position="48"/>
        <end position="79"/>
    </location>
</feature>
<evidence type="ECO:0000256" key="1">
    <source>
        <dbReference type="ARBA" id="ARBA00004613"/>
    </source>
</evidence>
<dbReference type="Pfam" id="PF00061">
    <property type="entry name" value="Lipocalin"/>
    <property type="match status" value="1"/>
</dbReference>
<organism evidence="5 6">
    <name type="scientific">Ovis aries</name>
    <name type="common">Sheep</name>
    <dbReference type="NCBI Taxonomy" id="9940"/>
    <lineage>
        <taxon>Eukaryota</taxon>
        <taxon>Metazoa</taxon>
        <taxon>Chordata</taxon>
        <taxon>Craniata</taxon>
        <taxon>Vertebrata</taxon>
        <taxon>Euteleostomi</taxon>
        <taxon>Mammalia</taxon>
        <taxon>Eutheria</taxon>
        <taxon>Laurasiatheria</taxon>
        <taxon>Artiodactyla</taxon>
        <taxon>Ruminantia</taxon>
        <taxon>Pecora</taxon>
        <taxon>Bovidae</taxon>
        <taxon>Caprinae</taxon>
        <taxon>Ovis</taxon>
    </lineage>
</organism>
<sequence length="388" mass="44041">MPTKKEAIQAISRRKKIGRALETAIENFTESLNVCNCTVTSSLQALLSSDPQNGVEQKEEDYSETPLGHGEKRSEQTSGVADNPGVLIFIDKKILFMDIGRINRWYMKTQLGAQSKSHEKTARKRRLVHLELTANQLSVAQIYADSTYVEPLQESLRELGVFGDLKVVNSFHAHCLYGRYIIEDTQTMITEKTEKPEKIAEDGPFRAHVRYLVFDGEQGTVDFYFYVKLNGEWVAKHVTGQKTENNTYVVEYEGENKFEVIYASDTVLVVSVVNKDKNKKCGEIQLAGIFVKVNDIEEKALEIFKELLKLKGIEEKYIVNFFKGGDCPPCAKLWSSIEAKCLNCQLQNAISNSSKRATGWEYNQNLMKKEKPKSEANDFPAERSYCLN</sequence>
<name>A0A836A351_SHEEP</name>
<reference evidence="5 6" key="1">
    <citation type="submission" date="2020-12" db="EMBL/GenBank/DDBJ databases">
        <title>De novo assembly of Tibetan sheep genome.</title>
        <authorList>
            <person name="Li X."/>
        </authorList>
    </citation>
    <scope>NUCLEOTIDE SEQUENCE [LARGE SCALE GENOMIC DNA]</scope>
    <source>
        <tissue evidence="5">Heart</tissue>
    </source>
</reference>
<accession>A0A836A351</accession>
<dbReference type="EMBL" id="JAEMGP010000016">
    <property type="protein sequence ID" value="KAG5199295.1"/>
    <property type="molecule type" value="Genomic_DNA"/>
</dbReference>
<feature type="domain" description="Lipocalin/cytosolic fatty-acid binding" evidence="4">
    <location>
        <begin position="190"/>
        <end position="323"/>
    </location>
</feature>
<dbReference type="Gene3D" id="2.40.128.20">
    <property type="match status" value="1"/>
</dbReference>
<dbReference type="InterPro" id="IPR000566">
    <property type="entry name" value="Lipocln_cytosolic_FA-bd_dom"/>
</dbReference>
<protein>
    <recommendedName>
        <fullName evidence="4">Lipocalin/cytosolic fatty-acid binding domain-containing protein</fullName>
    </recommendedName>
</protein>
<dbReference type="GO" id="GO:0005576">
    <property type="term" value="C:extracellular region"/>
    <property type="evidence" value="ECO:0007669"/>
    <property type="project" value="UniProtKB-SubCell"/>
</dbReference>
<dbReference type="InterPro" id="IPR012674">
    <property type="entry name" value="Calycin"/>
</dbReference>
<dbReference type="AlphaFoldDB" id="A0A836A351"/>
<evidence type="ECO:0000256" key="2">
    <source>
        <dbReference type="ARBA" id="ARBA00022525"/>
    </source>
</evidence>
<dbReference type="PRINTS" id="PR01173">
    <property type="entry name" value="ODORANTBNDNG"/>
</dbReference>
<evidence type="ECO:0000256" key="3">
    <source>
        <dbReference type="SAM" id="MobiDB-lite"/>
    </source>
</evidence>
<gene>
    <name evidence="5" type="ORF">JEQ12_006995</name>
</gene>